<organism evidence="3 4">
    <name type="scientific">Mycetocola miduiensis</name>
    <dbReference type="NCBI Taxonomy" id="995034"/>
    <lineage>
        <taxon>Bacteria</taxon>
        <taxon>Bacillati</taxon>
        <taxon>Actinomycetota</taxon>
        <taxon>Actinomycetes</taxon>
        <taxon>Micrococcales</taxon>
        <taxon>Microbacteriaceae</taxon>
        <taxon>Mycetocola</taxon>
    </lineage>
</organism>
<dbReference type="GO" id="GO:0008658">
    <property type="term" value="F:penicillin binding"/>
    <property type="evidence" value="ECO:0007669"/>
    <property type="project" value="InterPro"/>
</dbReference>
<dbReference type="RefSeq" id="WP_090708643.1">
    <property type="nucleotide sequence ID" value="NZ_FOVM01000001.1"/>
</dbReference>
<dbReference type="GO" id="GO:0005886">
    <property type="term" value="C:plasma membrane"/>
    <property type="evidence" value="ECO:0007669"/>
    <property type="project" value="TreeGrafter"/>
</dbReference>
<dbReference type="PANTHER" id="PTHR30627:SF24">
    <property type="entry name" value="PENICILLIN-BINDING PROTEIN 4B"/>
    <property type="match status" value="1"/>
</dbReference>
<dbReference type="Proteomes" id="UP000198867">
    <property type="component" value="Unassembled WGS sequence"/>
</dbReference>
<dbReference type="InterPro" id="IPR012338">
    <property type="entry name" value="Beta-lactam/transpept-like"/>
</dbReference>
<dbReference type="PANTHER" id="PTHR30627">
    <property type="entry name" value="PEPTIDOGLYCAN D,D-TRANSPEPTIDASE"/>
    <property type="match status" value="1"/>
</dbReference>
<dbReference type="InterPro" id="IPR001460">
    <property type="entry name" value="PCN-bd_Tpept"/>
</dbReference>
<dbReference type="Pfam" id="PF21922">
    <property type="entry name" value="PBP_dimer_2"/>
    <property type="match status" value="1"/>
</dbReference>
<dbReference type="SUPFAM" id="SSF56601">
    <property type="entry name" value="beta-lactamase/transpeptidase-like"/>
    <property type="match status" value="1"/>
</dbReference>
<evidence type="ECO:0000313" key="4">
    <source>
        <dbReference type="Proteomes" id="UP000198867"/>
    </source>
</evidence>
<dbReference type="EMBL" id="FOVM01000001">
    <property type="protein sequence ID" value="SFN43042.1"/>
    <property type="molecule type" value="Genomic_DNA"/>
</dbReference>
<evidence type="ECO:0000259" key="1">
    <source>
        <dbReference type="Pfam" id="PF00905"/>
    </source>
</evidence>
<keyword evidence="4" id="KW-1185">Reference proteome</keyword>
<name>A0A1I4YYG4_9MICO</name>
<dbReference type="InterPro" id="IPR050515">
    <property type="entry name" value="Beta-lactam/transpept"/>
</dbReference>
<feature type="domain" description="Penicillin-binding protein transpeptidase" evidence="1">
    <location>
        <begin position="155"/>
        <end position="479"/>
    </location>
</feature>
<dbReference type="Gene3D" id="3.40.710.10">
    <property type="entry name" value="DD-peptidase/beta-lactamase superfamily"/>
    <property type="match status" value="1"/>
</dbReference>
<dbReference type="STRING" id="995034.SAMN05216219_0606"/>
<gene>
    <name evidence="3" type="ORF">SAMN05216219_0606</name>
</gene>
<protein>
    <submittedName>
        <fullName evidence="3">Cell elongation-specific peptidoglycan D,D-transpeptidase</fullName>
    </submittedName>
</protein>
<evidence type="ECO:0000313" key="3">
    <source>
        <dbReference type="EMBL" id="SFN43042.1"/>
    </source>
</evidence>
<feature type="domain" description="Penicillin binding protein A dimerisation" evidence="2">
    <location>
        <begin position="52"/>
        <end position="134"/>
    </location>
</feature>
<dbReference type="InterPro" id="IPR054120">
    <property type="entry name" value="PBPA_dimer"/>
</dbReference>
<sequence length="484" mass="50986">MNRELKRVSALVLVMFFALFGSTTVIQAVQADALRLDPRNTRALYDSYDTERGPILAGSTVIAQSVPTGDEYVFQREYPQGQLYAPVTGYFSPTQGSAGIEQYMNDYLSGTSNSQFLDTINRIVAGQAPKGAAVEVSIDPAVQQAAFDALGDRQGAVVAIEPSTGRILAMVSTPTYDPNVLASHDSQAVISAFGALEDDPLKPLSNRASSGNMNPPGSSFKVVVAAAAVASGKYTADSTFPNPVSLQLPGSSATVYNWNRLSCGPGETVTLAEAIRLSCNVPLAQLGMELGDDAIRETAEKFGFNSRMTLPMPAGISVYPKNLDDAQTGLTAFGQYEVRATPLQMALVSAGIANEGTVMQPTLVDRVTGRNLEVLKSFEPQVMNDAVTSETAASVTDMMLDSVASGQSNGARIEGVDVAGKTGTAQNGEDEPYSLWFTGFAPAKNPEVAVAVVVENDGNLGRHSSGNIVAAPIAKKVLEAVLNR</sequence>
<dbReference type="OrthoDB" id="9766847at2"/>
<dbReference type="AlphaFoldDB" id="A0A1I4YYG4"/>
<proteinExistence type="predicted"/>
<dbReference type="GO" id="GO:0071972">
    <property type="term" value="F:peptidoglycan L,D-transpeptidase activity"/>
    <property type="evidence" value="ECO:0007669"/>
    <property type="project" value="TreeGrafter"/>
</dbReference>
<dbReference type="Gene3D" id="3.90.1310.10">
    <property type="entry name" value="Penicillin-binding protein 2a (Domain 2)"/>
    <property type="match status" value="1"/>
</dbReference>
<evidence type="ECO:0000259" key="2">
    <source>
        <dbReference type="Pfam" id="PF21922"/>
    </source>
</evidence>
<dbReference type="Pfam" id="PF00905">
    <property type="entry name" value="Transpeptidase"/>
    <property type="match status" value="1"/>
</dbReference>
<accession>A0A1I4YYG4</accession>
<reference evidence="4" key="1">
    <citation type="submission" date="2016-10" db="EMBL/GenBank/DDBJ databases">
        <authorList>
            <person name="Varghese N."/>
            <person name="Submissions S."/>
        </authorList>
    </citation>
    <scope>NUCLEOTIDE SEQUENCE [LARGE SCALE GENOMIC DNA]</scope>
    <source>
        <strain evidence="4">CGMCC 1.11101</strain>
    </source>
</reference>
<dbReference type="GO" id="GO:0071555">
    <property type="term" value="P:cell wall organization"/>
    <property type="evidence" value="ECO:0007669"/>
    <property type="project" value="TreeGrafter"/>
</dbReference>